<dbReference type="InterPro" id="IPR027417">
    <property type="entry name" value="P-loop_NTPase"/>
</dbReference>
<evidence type="ECO:0000313" key="1">
    <source>
        <dbReference type="EMBL" id="KAA8707840.1"/>
    </source>
</evidence>
<dbReference type="EMBL" id="VXKE01000021">
    <property type="protein sequence ID" value="KAA8707840.1"/>
    <property type="molecule type" value="Genomic_DNA"/>
</dbReference>
<dbReference type="RefSeq" id="WP_150337844.1">
    <property type="nucleotide sequence ID" value="NZ_JAERIX010000017.1"/>
</dbReference>
<keyword evidence="1" id="KW-0067">ATP-binding</keyword>
<accession>A0A5M9QI38</accession>
<sequence length="354" mass="40841">MIDFAKAYEERSKGFVIFPRSNSPKHSRLLLYGAPKCGKSALALDLTRDYKQQILVDCADLRLHKASMQTSLLKLFLEKKFDVLIIDNYLPEITIPSHPNLILITTKITHLPESIRTSFHAHCVRALSFEEYVSFSKSNRLESIFASFLKEGNLPEIALMPEHKRIQRMQEIILLYAKQDTSILAFLLHYQAKPFNTHNAFCLLKQQQKISKDKMYAFIQSLRDEQVIFTLTHKNGKESKLYFYNFALPYAISPTPNFQAIFENMIACELLHRSLVVDYDDMCDFIVQDIAIFAAPFPSQALIESKISKSTKAYREYIFVSVDTTIPKTNSHLGTYRAMSFIDFALDYLHAHKI</sequence>
<evidence type="ECO:0000313" key="2">
    <source>
        <dbReference type="Proteomes" id="UP000323707"/>
    </source>
</evidence>
<comment type="caution">
    <text evidence="1">The sequence shown here is derived from an EMBL/GenBank/DDBJ whole genome shotgun (WGS) entry which is preliminary data.</text>
</comment>
<dbReference type="Proteomes" id="UP000323707">
    <property type="component" value="Unassembled WGS sequence"/>
</dbReference>
<proteinExistence type="predicted"/>
<protein>
    <submittedName>
        <fullName evidence="1">ATP-binding protein</fullName>
    </submittedName>
</protein>
<gene>
    <name evidence="1" type="ORF">F4V45_08230</name>
</gene>
<dbReference type="SUPFAM" id="SSF52540">
    <property type="entry name" value="P-loop containing nucleoside triphosphate hydrolases"/>
    <property type="match status" value="1"/>
</dbReference>
<dbReference type="GO" id="GO:0005524">
    <property type="term" value="F:ATP binding"/>
    <property type="evidence" value="ECO:0007669"/>
    <property type="project" value="UniProtKB-KW"/>
</dbReference>
<reference evidence="1 2" key="1">
    <citation type="submission" date="2019-09" db="EMBL/GenBank/DDBJ databases">
        <title>Draft genome sequence of various Type strains from the CCUG.</title>
        <authorList>
            <person name="Pineiro-Iglesias B."/>
            <person name="Tunovic T."/>
            <person name="Unosson C."/>
            <person name="Inganas E."/>
            <person name="Ohlen M."/>
            <person name="Cardew S."/>
            <person name="Jensie-Markopoulos S."/>
            <person name="Salva-Serra F."/>
            <person name="Jaen-Luchoro D."/>
            <person name="Karlsson R."/>
            <person name="Svensson-Stadler L."/>
            <person name="Chun J."/>
            <person name="Moore E."/>
        </authorList>
    </citation>
    <scope>NUCLEOTIDE SEQUENCE [LARGE SCALE GENOMIC DNA]</scope>
    <source>
        <strain evidence="1 2">CCUG 32756T</strain>
    </source>
</reference>
<keyword evidence="1" id="KW-0547">Nucleotide-binding</keyword>
<name>A0A5M9QI38_9HELI</name>
<dbReference type="AlphaFoldDB" id="A0A5M9QI38"/>
<organism evidence="1 2">
    <name type="scientific">Helicobacter canis</name>
    <dbReference type="NCBI Taxonomy" id="29419"/>
    <lineage>
        <taxon>Bacteria</taxon>
        <taxon>Pseudomonadati</taxon>
        <taxon>Campylobacterota</taxon>
        <taxon>Epsilonproteobacteria</taxon>
        <taxon>Campylobacterales</taxon>
        <taxon>Helicobacteraceae</taxon>
        <taxon>Helicobacter</taxon>
    </lineage>
</organism>